<evidence type="ECO:0000313" key="1">
    <source>
        <dbReference type="EMBL" id="CAD7230173.1"/>
    </source>
</evidence>
<organism evidence="1">
    <name type="scientific">Cyprideis torosa</name>
    <dbReference type="NCBI Taxonomy" id="163714"/>
    <lineage>
        <taxon>Eukaryota</taxon>
        <taxon>Metazoa</taxon>
        <taxon>Ecdysozoa</taxon>
        <taxon>Arthropoda</taxon>
        <taxon>Crustacea</taxon>
        <taxon>Oligostraca</taxon>
        <taxon>Ostracoda</taxon>
        <taxon>Podocopa</taxon>
        <taxon>Podocopida</taxon>
        <taxon>Cytherocopina</taxon>
        <taxon>Cytheroidea</taxon>
        <taxon>Cytherideidae</taxon>
        <taxon>Cyprideis</taxon>
    </lineage>
</organism>
<protein>
    <submittedName>
        <fullName evidence="1">Uncharacterized protein</fullName>
    </submittedName>
</protein>
<sequence length="175" mass="18500">MSIGRGFMPGGRGSVKFSCDIPQMPSGTFPPASVPHPDEEAGRSCAEGDLKASAHAQKRKRLAITALIFLIFLAATVCILLITVYLLSGGQKLQIYSSRTDGVFQTAVQTVRPATMGPPYTIVNGHQGAPPTDANSGRAPVDTFAIFAEDSSVTCAPGKVLFMNRCRTAVIVDET</sequence>
<accession>A0A7R8WEG5</accession>
<reference evidence="1" key="1">
    <citation type="submission" date="2020-11" db="EMBL/GenBank/DDBJ databases">
        <authorList>
            <person name="Tran Van P."/>
        </authorList>
    </citation>
    <scope>NUCLEOTIDE SEQUENCE</scope>
</reference>
<proteinExistence type="predicted"/>
<gene>
    <name evidence="1" type="ORF">CTOB1V02_LOCUS8035</name>
</gene>
<dbReference type="EMBL" id="OB662512">
    <property type="protein sequence ID" value="CAD7230173.1"/>
    <property type="molecule type" value="Genomic_DNA"/>
</dbReference>
<dbReference type="AlphaFoldDB" id="A0A7R8WEG5"/>
<name>A0A7R8WEG5_9CRUS</name>